<evidence type="ECO:0000259" key="1">
    <source>
        <dbReference type="PROSITE" id="PS50112"/>
    </source>
</evidence>
<dbReference type="SUPFAM" id="SSF55073">
    <property type="entry name" value="Nucleotide cyclase"/>
    <property type="match status" value="1"/>
</dbReference>
<dbReference type="PANTHER" id="PTHR44757:SF2">
    <property type="entry name" value="BIOFILM ARCHITECTURE MAINTENANCE PROTEIN MBAA"/>
    <property type="match status" value="1"/>
</dbReference>
<dbReference type="NCBIfam" id="TIGR00254">
    <property type="entry name" value="GGDEF"/>
    <property type="match status" value="1"/>
</dbReference>
<name>A0ABT4JUM4_9GAMM</name>
<dbReference type="Gene3D" id="3.30.450.20">
    <property type="entry name" value="PAS domain"/>
    <property type="match status" value="1"/>
</dbReference>
<dbReference type="InterPro" id="IPR043128">
    <property type="entry name" value="Rev_trsase/Diguanyl_cyclase"/>
</dbReference>
<reference evidence="4" key="1">
    <citation type="submission" date="2022-12" db="EMBL/GenBank/DDBJ databases">
        <title>Marinomonas 15G1-11 sp. nov, isolated from marine algae.</title>
        <authorList>
            <person name="Butt M."/>
            <person name="Choi D.G."/>
            <person name="Kim J.M."/>
            <person name="Lee J.K."/>
            <person name="Baek J.H."/>
            <person name="Jeon C.O."/>
        </authorList>
    </citation>
    <scope>NUCLEOTIDE SEQUENCE</scope>
    <source>
        <strain evidence="4">15G1-11</strain>
    </source>
</reference>
<dbReference type="EMBL" id="JAPUBN010000016">
    <property type="protein sequence ID" value="MCZ2722093.1"/>
    <property type="molecule type" value="Genomic_DNA"/>
</dbReference>
<accession>A0ABT4JUM4</accession>
<dbReference type="InterPro" id="IPR000700">
    <property type="entry name" value="PAS-assoc_C"/>
</dbReference>
<feature type="domain" description="PAC" evidence="2">
    <location>
        <begin position="196"/>
        <end position="249"/>
    </location>
</feature>
<dbReference type="Gene3D" id="3.30.70.270">
    <property type="match status" value="1"/>
</dbReference>
<dbReference type="NCBIfam" id="TIGR00229">
    <property type="entry name" value="sensory_box"/>
    <property type="match status" value="1"/>
</dbReference>
<dbReference type="InterPro" id="IPR052155">
    <property type="entry name" value="Biofilm_reg_signaling"/>
</dbReference>
<feature type="domain" description="PAS" evidence="1">
    <location>
        <begin position="120"/>
        <end position="193"/>
    </location>
</feature>
<evidence type="ECO:0000259" key="3">
    <source>
        <dbReference type="PROSITE" id="PS50887"/>
    </source>
</evidence>
<dbReference type="PROSITE" id="PS50112">
    <property type="entry name" value="PAS"/>
    <property type="match status" value="1"/>
</dbReference>
<dbReference type="InterPro" id="IPR000160">
    <property type="entry name" value="GGDEF_dom"/>
</dbReference>
<keyword evidence="5" id="KW-1185">Reference proteome</keyword>
<evidence type="ECO:0000313" key="4">
    <source>
        <dbReference type="EMBL" id="MCZ2722093.1"/>
    </source>
</evidence>
<dbReference type="PROSITE" id="PS50887">
    <property type="entry name" value="GGDEF"/>
    <property type="match status" value="1"/>
</dbReference>
<dbReference type="Pfam" id="PF00990">
    <property type="entry name" value="GGDEF"/>
    <property type="match status" value="1"/>
</dbReference>
<evidence type="ECO:0000259" key="2">
    <source>
        <dbReference type="PROSITE" id="PS50113"/>
    </source>
</evidence>
<dbReference type="Proteomes" id="UP001149719">
    <property type="component" value="Unassembled WGS sequence"/>
</dbReference>
<dbReference type="SMART" id="SM00267">
    <property type="entry name" value="GGDEF"/>
    <property type="match status" value="1"/>
</dbReference>
<feature type="domain" description="GGDEF" evidence="3">
    <location>
        <begin position="281"/>
        <end position="411"/>
    </location>
</feature>
<dbReference type="InterPro" id="IPR035965">
    <property type="entry name" value="PAS-like_dom_sf"/>
</dbReference>
<dbReference type="InterPro" id="IPR001610">
    <property type="entry name" value="PAC"/>
</dbReference>
<dbReference type="InterPro" id="IPR000014">
    <property type="entry name" value="PAS"/>
</dbReference>
<dbReference type="InterPro" id="IPR013655">
    <property type="entry name" value="PAS_fold_3"/>
</dbReference>
<gene>
    <name evidence="4" type="ORF">O1D97_10650</name>
</gene>
<dbReference type="SMART" id="SM00086">
    <property type="entry name" value="PAC"/>
    <property type="match status" value="1"/>
</dbReference>
<comment type="caution">
    <text evidence="4">The sequence shown here is derived from an EMBL/GenBank/DDBJ whole genome shotgun (WGS) entry which is preliminary data.</text>
</comment>
<organism evidence="4 5">
    <name type="scientific">Marinomonas phaeophyticola</name>
    <dbReference type="NCBI Taxonomy" id="3004091"/>
    <lineage>
        <taxon>Bacteria</taxon>
        <taxon>Pseudomonadati</taxon>
        <taxon>Pseudomonadota</taxon>
        <taxon>Gammaproteobacteria</taxon>
        <taxon>Oceanospirillales</taxon>
        <taxon>Oceanospirillaceae</taxon>
        <taxon>Marinomonas</taxon>
    </lineage>
</organism>
<dbReference type="RefSeq" id="WP_269125458.1">
    <property type="nucleotide sequence ID" value="NZ_JAPUBN010000016.1"/>
</dbReference>
<proteinExistence type="predicted"/>
<dbReference type="InterPro" id="IPR029787">
    <property type="entry name" value="Nucleotide_cyclase"/>
</dbReference>
<protein>
    <submittedName>
        <fullName evidence="4">PAS domain-containing protein</fullName>
    </submittedName>
</protein>
<dbReference type="PROSITE" id="PS50113">
    <property type="entry name" value="PAC"/>
    <property type="match status" value="1"/>
</dbReference>
<dbReference type="PANTHER" id="PTHR44757">
    <property type="entry name" value="DIGUANYLATE CYCLASE DGCP"/>
    <property type="match status" value="1"/>
</dbReference>
<dbReference type="Pfam" id="PF08447">
    <property type="entry name" value="PAS_3"/>
    <property type="match status" value="1"/>
</dbReference>
<evidence type="ECO:0000313" key="5">
    <source>
        <dbReference type="Proteomes" id="UP001149719"/>
    </source>
</evidence>
<dbReference type="SUPFAM" id="SSF55785">
    <property type="entry name" value="PYP-like sensor domain (PAS domain)"/>
    <property type="match status" value="1"/>
</dbReference>
<dbReference type="CDD" id="cd00130">
    <property type="entry name" value="PAS"/>
    <property type="match status" value="1"/>
</dbReference>
<sequence>MQNANDIFKSAFDFMPTPAFIIERVSGNIVGSNQGFRALFANQIVPPPEHWLALSASSSEQDNWNWLSNEIDMGNIDRCQEKIQIGDISITSELGFQSIDDEHYLTCVYSTDYMDLSSAENTLLKFALTESSTGLWLWETEGDLVVCSESISILLGCQPIDSPQSTEEWHRLVHPDDVLRLKNLVTEHVAQNGNYYEAEYRILKGDGSYMWVKERGRTYSRDSKGKIAKIIGFMEDISSRKALEEHLRNQATYDELTGLLNRDAAISHFKKQLGLAKRQYTPLVMVKINIGAENCLEGLSNQAKNDAIRTSSQYIYNHIREADVLARVEPEKLLLLLPNTSEKDALKFISNIVEPETNLTLDLPEGVKRELQFCAGVAIFPEDGDTIEELAESANLAVESCAISHLKIALN</sequence>